<dbReference type="Gene3D" id="2.40.30.200">
    <property type="match status" value="1"/>
</dbReference>
<dbReference type="OrthoDB" id="2731856at2"/>
<keyword evidence="3" id="KW-1185">Reference proteome</keyword>
<name>A0A4Q9DLY0_9BACL</name>
<protein>
    <recommendedName>
        <fullName evidence="1">Siphovirus-type tail component C-terminal domain-containing protein</fullName>
    </recommendedName>
</protein>
<evidence type="ECO:0000313" key="3">
    <source>
        <dbReference type="Proteomes" id="UP000293142"/>
    </source>
</evidence>
<feature type="domain" description="Siphovirus-type tail component C-terminal" evidence="1">
    <location>
        <begin position="162"/>
        <end position="255"/>
    </location>
</feature>
<dbReference type="EMBL" id="SIRE01000014">
    <property type="protein sequence ID" value="TBL76247.1"/>
    <property type="molecule type" value="Genomic_DNA"/>
</dbReference>
<dbReference type="Pfam" id="PF22768">
    <property type="entry name" value="SPP1_Dit"/>
    <property type="match status" value="1"/>
</dbReference>
<comment type="caution">
    <text evidence="2">The sequence shown here is derived from an EMBL/GenBank/DDBJ whole genome shotgun (WGS) entry which is preliminary data.</text>
</comment>
<evidence type="ECO:0000259" key="1">
    <source>
        <dbReference type="Pfam" id="PF22768"/>
    </source>
</evidence>
<dbReference type="Proteomes" id="UP000293142">
    <property type="component" value="Unassembled WGS sequence"/>
</dbReference>
<dbReference type="AlphaFoldDB" id="A0A4Q9DLY0"/>
<accession>A0A4Q9DLY0</accession>
<gene>
    <name evidence="2" type="ORF">EYB31_19785</name>
</gene>
<reference evidence="2 3" key="1">
    <citation type="submission" date="2019-02" db="EMBL/GenBank/DDBJ databases">
        <title>Paenibacillus sp. nov., isolated from surface-sterilized tissue of Thalictrum simplex L.</title>
        <authorList>
            <person name="Tuo L."/>
        </authorList>
    </citation>
    <scope>NUCLEOTIDE SEQUENCE [LARGE SCALE GENOMIC DNA]</scope>
    <source>
        <strain evidence="2 3">N2SHLJ1</strain>
    </source>
</reference>
<proteinExistence type="predicted"/>
<sequence length="258" mass="29474">MTIAESLYFVYAGMDSRNMGLMSVTMNEGLIDETYLPEREVKAISVRGRSKPYFQEVTYRPRQIPLKFAFERGWTDKSIQDVARWLCQDYYKPLYFSSHPERIYYAMYKDSPKLLHNGLNQGYIDIVFENIDAYCYSPVYEHIYDLSENTALGANIVIANLGDAICQPIYDIQIVSGTDFSITNDSNGGVTLAFTGLQVNETLHIDCETGEISTDIPLTYRYGNLVGGSKWTKLVYGSNRLNVKGNIKLKMQLQYKML</sequence>
<organism evidence="2 3">
    <name type="scientific">Paenibacillus thalictri</name>
    <dbReference type="NCBI Taxonomy" id="2527873"/>
    <lineage>
        <taxon>Bacteria</taxon>
        <taxon>Bacillati</taxon>
        <taxon>Bacillota</taxon>
        <taxon>Bacilli</taxon>
        <taxon>Bacillales</taxon>
        <taxon>Paenibacillaceae</taxon>
        <taxon>Paenibacillus</taxon>
    </lineage>
</organism>
<dbReference type="InterPro" id="IPR054738">
    <property type="entry name" value="Siphovirus-type_tail_C"/>
</dbReference>
<evidence type="ECO:0000313" key="2">
    <source>
        <dbReference type="EMBL" id="TBL76247.1"/>
    </source>
</evidence>
<dbReference type="RefSeq" id="WP_131015153.1">
    <property type="nucleotide sequence ID" value="NZ_SIRE01000014.1"/>
</dbReference>